<organism evidence="1 2">
    <name type="scientific">Chaenocephalus aceratus</name>
    <name type="common">Blackfin icefish</name>
    <name type="synonym">Chaenichthys aceratus</name>
    <dbReference type="NCBI Taxonomy" id="36190"/>
    <lineage>
        <taxon>Eukaryota</taxon>
        <taxon>Metazoa</taxon>
        <taxon>Chordata</taxon>
        <taxon>Craniata</taxon>
        <taxon>Vertebrata</taxon>
        <taxon>Euteleostomi</taxon>
        <taxon>Actinopterygii</taxon>
        <taxon>Neopterygii</taxon>
        <taxon>Teleostei</taxon>
        <taxon>Neoteleostei</taxon>
        <taxon>Acanthomorphata</taxon>
        <taxon>Eupercaria</taxon>
        <taxon>Perciformes</taxon>
        <taxon>Notothenioidei</taxon>
        <taxon>Channichthyidae</taxon>
        <taxon>Chaenocephalus</taxon>
    </lineage>
</organism>
<comment type="caution">
    <text evidence="1">The sequence shown here is derived from an EMBL/GenBank/DDBJ whole genome shotgun (WGS) entry which is preliminary data.</text>
</comment>
<reference evidence="1" key="1">
    <citation type="submission" date="2022-05" db="EMBL/GenBank/DDBJ databases">
        <title>Chromosome-level genome of Chaenocephalus aceratus.</title>
        <authorList>
            <person name="Park H."/>
        </authorList>
    </citation>
    <scope>NUCLEOTIDE SEQUENCE</scope>
    <source>
        <strain evidence="1">KU_202001</strain>
    </source>
</reference>
<keyword evidence="2" id="KW-1185">Reference proteome</keyword>
<proteinExistence type="predicted"/>
<evidence type="ECO:0000313" key="2">
    <source>
        <dbReference type="Proteomes" id="UP001057452"/>
    </source>
</evidence>
<gene>
    <name evidence="1" type="ORF">KUCAC02_023737</name>
</gene>
<protein>
    <submittedName>
        <fullName evidence="1">Uncharacterized protein</fullName>
    </submittedName>
</protein>
<evidence type="ECO:0000313" key="1">
    <source>
        <dbReference type="EMBL" id="KAI4812339.1"/>
    </source>
</evidence>
<dbReference type="Proteomes" id="UP001057452">
    <property type="component" value="Chromosome 22"/>
</dbReference>
<dbReference type="EMBL" id="CM043806">
    <property type="protein sequence ID" value="KAI4812339.1"/>
    <property type="molecule type" value="Genomic_DNA"/>
</dbReference>
<name>A0ACB9WH83_CHAAC</name>
<accession>A0ACB9WH83</accession>
<sequence>MRQLGGPEQSSHRGRGHVNAEMAAGGARTDPVQDDTGLGEPPHSPGVPAQGWGLTPGKPVSTQRANLYTRDVVACYGHRRDR</sequence>